<accession>A0A5J4NAB5</accession>
<evidence type="ECO:0000313" key="1">
    <source>
        <dbReference type="EMBL" id="KAA3672514.1"/>
    </source>
</evidence>
<dbReference type="Proteomes" id="UP000324629">
    <property type="component" value="Unassembled WGS sequence"/>
</dbReference>
<protein>
    <submittedName>
        <fullName evidence="1">Uncharacterized protein</fullName>
    </submittedName>
</protein>
<evidence type="ECO:0000313" key="2">
    <source>
        <dbReference type="Proteomes" id="UP000324629"/>
    </source>
</evidence>
<dbReference type="EMBL" id="QNGE01004815">
    <property type="protein sequence ID" value="KAA3672514.1"/>
    <property type="molecule type" value="Genomic_DNA"/>
</dbReference>
<sequence length="49" mass="5360">MTTLSLAVALSTSNIAISKLILSPRTSSNVWFSFVVFSHHVAPNFRPDV</sequence>
<dbReference type="AlphaFoldDB" id="A0A5J4NAB5"/>
<gene>
    <name evidence="1" type="ORF">DEA37_0000589</name>
</gene>
<proteinExistence type="predicted"/>
<organism evidence="1 2">
    <name type="scientific">Paragonimus westermani</name>
    <dbReference type="NCBI Taxonomy" id="34504"/>
    <lineage>
        <taxon>Eukaryota</taxon>
        <taxon>Metazoa</taxon>
        <taxon>Spiralia</taxon>
        <taxon>Lophotrochozoa</taxon>
        <taxon>Platyhelminthes</taxon>
        <taxon>Trematoda</taxon>
        <taxon>Digenea</taxon>
        <taxon>Plagiorchiida</taxon>
        <taxon>Troglotremata</taxon>
        <taxon>Troglotrematidae</taxon>
        <taxon>Paragonimus</taxon>
    </lineage>
</organism>
<comment type="caution">
    <text evidence="1">The sequence shown here is derived from an EMBL/GenBank/DDBJ whole genome shotgun (WGS) entry which is preliminary data.</text>
</comment>
<name>A0A5J4NAB5_9TREM</name>
<reference evidence="1 2" key="1">
    <citation type="journal article" date="2019" name="Gigascience">
        <title>Whole-genome sequence of the oriental lung fluke Paragonimus westermani.</title>
        <authorList>
            <person name="Oey H."/>
            <person name="Zakrzewski M."/>
            <person name="Narain K."/>
            <person name="Devi K.R."/>
            <person name="Agatsuma T."/>
            <person name="Nawaratna S."/>
            <person name="Gobert G.N."/>
            <person name="Jones M.K."/>
            <person name="Ragan M.A."/>
            <person name="McManus D.P."/>
            <person name="Krause L."/>
        </authorList>
    </citation>
    <scope>NUCLEOTIDE SEQUENCE [LARGE SCALE GENOMIC DNA]</scope>
    <source>
        <strain evidence="1 2">IND2009</strain>
    </source>
</reference>
<keyword evidence="2" id="KW-1185">Reference proteome</keyword>